<evidence type="ECO:0000256" key="11">
    <source>
        <dbReference type="ARBA" id="ARBA00022840"/>
    </source>
</evidence>
<evidence type="ECO:0000313" key="17">
    <source>
        <dbReference type="EMBL" id="MCC2211547.1"/>
    </source>
</evidence>
<evidence type="ECO:0000256" key="15">
    <source>
        <dbReference type="PIRNR" id="PIRNR004491"/>
    </source>
</evidence>
<dbReference type="RefSeq" id="WP_308457028.1">
    <property type="nucleotide sequence ID" value="NZ_JAJEQM010000019.1"/>
</dbReference>
<evidence type="ECO:0000256" key="13">
    <source>
        <dbReference type="ARBA" id="ARBA00047880"/>
    </source>
</evidence>
<dbReference type="FunFam" id="3.40.50.620:FF:000021">
    <property type="entry name" value="Riboflavin biosynthesis protein"/>
    <property type="match status" value="1"/>
</dbReference>
<dbReference type="CDD" id="cd02064">
    <property type="entry name" value="FAD_synthetase_N"/>
    <property type="match status" value="1"/>
</dbReference>
<evidence type="ECO:0000256" key="6">
    <source>
        <dbReference type="ARBA" id="ARBA00022679"/>
    </source>
</evidence>
<name>A0AAE3E114_9FIRM</name>
<dbReference type="SUPFAM" id="SSF82114">
    <property type="entry name" value="Riboflavin kinase-like"/>
    <property type="match status" value="1"/>
</dbReference>
<dbReference type="SUPFAM" id="SSF52374">
    <property type="entry name" value="Nucleotidylyl transferase"/>
    <property type="match status" value="1"/>
</dbReference>
<evidence type="ECO:0000256" key="1">
    <source>
        <dbReference type="ARBA" id="ARBA00002121"/>
    </source>
</evidence>
<organism evidence="17 18">
    <name type="scientific">Hominilimicola fabiformis</name>
    <dbReference type="NCBI Taxonomy" id="2885356"/>
    <lineage>
        <taxon>Bacteria</taxon>
        <taxon>Bacillati</taxon>
        <taxon>Bacillota</taxon>
        <taxon>Clostridia</taxon>
        <taxon>Eubacteriales</taxon>
        <taxon>Oscillospiraceae</taxon>
        <taxon>Hominilimicola</taxon>
    </lineage>
</organism>
<dbReference type="NCBIfam" id="NF004162">
    <property type="entry name" value="PRK05627.1-5"/>
    <property type="match status" value="1"/>
</dbReference>
<dbReference type="Gene3D" id="3.40.50.620">
    <property type="entry name" value="HUPs"/>
    <property type="match status" value="1"/>
</dbReference>
<dbReference type="EC" id="2.7.1.26" evidence="15"/>
<comment type="similarity">
    <text evidence="15">Belongs to the ribF family.</text>
</comment>
<comment type="catalytic activity">
    <reaction evidence="14 15">
        <text>FMN + ATP + H(+) = FAD + diphosphate</text>
        <dbReference type="Rhea" id="RHEA:17237"/>
        <dbReference type="ChEBI" id="CHEBI:15378"/>
        <dbReference type="ChEBI" id="CHEBI:30616"/>
        <dbReference type="ChEBI" id="CHEBI:33019"/>
        <dbReference type="ChEBI" id="CHEBI:57692"/>
        <dbReference type="ChEBI" id="CHEBI:58210"/>
        <dbReference type="EC" id="2.7.7.2"/>
    </reaction>
</comment>
<accession>A0AAE3E114</accession>
<dbReference type="PANTHER" id="PTHR22749">
    <property type="entry name" value="RIBOFLAVIN KINASE/FMN ADENYLYLTRANSFERASE"/>
    <property type="match status" value="1"/>
</dbReference>
<sequence>MKIFRDKTDYDGTVVALGNFDGLHIAHMTIIRNGIKYAKENGLKSGVLLFEENTNDVVGHKIELITPNEAKLELLEREKPDFVYMEKFDKEFMKKTPEEFVQYLVENLHIKAVCVGYDYSFGYKAQGDVKLLKWFGEKYGFKVFVTDVIKLDGKIVSSTYIRSIIKAGDMEKAERFLGRRYCIEGNVVKGLQNGRKMGIPTANVDYDVNMALPEEGVYAGITYVRGKRLKCVVNVGKNLTFGARKLTVESHILDFDEDIYGEYIRVSFAKKLRGVIKFDGVDKLIEQIHHDMEVTSKMDL</sequence>
<keyword evidence="7 15" id="KW-0548">Nucleotidyltransferase</keyword>
<comment type="caution">
    <text evidence="17">The sequence shown here is derived from an EMBL/GenBank/DDBJ whole genome shotgun (WGS) entry which is preliminary data.</text>
</comment>
<evidence type="ECO:0000256" key="7">
    <source>
        <dbReference type="ARBA" id="ARBA00022695"/>
    </source>
</evidence>
<keyword evidence="6 15" id="KW-0808">Transferase</keyword>
<keyword evidence="9 15" id="KW-0418">Kinase</keyword>
<dbReference type="GO" id="GO:0009231">
    <property type="term" value="P:riboflavin biosynthetic process"/>
    <property type="evidence" value="ECO:0007669"/>
    <property type="project" value="InterPro"/>
</dbReference>
<dbReference type="GO" id="GO:0003919">
    <property type="term" value="F:FMN adenylyltransferase activity"/>
    <property type="evidence" value="ECO:0007669"/>
    <property type="project" value="UniProtKB-UniRule"/>
</dbReference>
<evidence type="ECO:0000256" key="2">
    <source>
        <dbReference type="ARBA" id="ARBA00004726"/>
    </source>
</evidence>
<comment type="pathway">
    <text evidence="2 15">Cofactor biosynthesis; FAD biosynthesis; FAD from FMN: step 1/1.</text>
</comment>
<dbReference type="Pfam" id="PF01687">
    <property type="entry name" value="Flavokinase"/>
    <property type="match status" value="1"/>
</dbReference>
<keyword evidence="5 15" id="KW-0288">FMN</keyword>
<keyword evidence="10 15" id="KW-0274">FAD</keyword>
<evidence type="ECO:0000259" key="16">
    <source>
        <dbReference type="SMART" id="SM00904"/>
    </source>
</evidence>
<keyword evidence="11 15" id="KW-0067">ATP-binding</keyword>
<evidence type="ECO:0000256" key="12">
    <source>
        <dbReference type="ARBA" id="ARBA00023268"/>
    </source>
</evidence>
<proteinExistence type="inferred from homology"/>
<evidence type="ECO:0000256" key="10">
    <source>
        <dbReference type="ARBA" id="ARBA00022827"/>
    </source>
</evidence>
<dbReference type="InterPro" id="IPR023465">
    <property type="entry name" value="Riboflavin_kinase_dom_sf"/>
</dbReference>
<dbReference type="GO" id="GO:0005524">
    <property type="term" value="F:ATP binding"/>
    <property type="evidence" value="ECO:0007669"/>
    <property type="project" value="UniProtKB-UniRule"/>
</dbReference>
<dbReference type="EC" id="2.7.7.2" evidence="15"/>
<protein>
    <recommendedName>
        <fullName evidence="15">Riboflavin biosynthesis protein</fullName>
    </recommendedName>
    <domain>
        <recommendedName>
            <fullName evidence="15">Riboflavin kinase</fullName>
            <ecNumber evidence="15">2.7.1.26</ecNumber>
        </recommendedName>
        <alternativeName>
            <fullName evidence="15">Flavokinase</fullName>
        </alternativeName>
    </domain>
    <domain>
        <recommendedName>
            <fullName evidence="15">FMN adenylyltransferase</fullName>
            <ecNumber evidence="15">2.7.7.2</ecNumber>
        </recommendedName>
        <alternativeName>
            <fullName evidence="15">FAD pyrophosphorylase</fullName>
        </alternativeName>
        <alternativeName>
            <fullName evidence="15">FAD synthase</fullName>
        </alternativeName>
    </domain>
</protein>
<dbReference type="GO" id="GO:0006747">
    <property type="term" value="P:FAD biosynthetic process"/>
    <property type="evidence" value="ECO:0007669"/>
    <property type="project" value="UniProtKB-UniRule"/>
</dbReference>
<gene>
    <name evidence="17" type="ORF">LKE05_12235</name>
</gene>
<dbReference type="InterPro" id="IPR015864">
    <property type="entry name" value="FAD_synthase"/>
</dbReference>
<dbReference type="GO" id="GO:0009398">
    <property type="term" value="P:FMN biosynthetic process"/>
    <property type="evidence" value="ECO:0007669"/>
    <property type="project" value="UniProtKB-UniRule"/>
</dbReference>
<feature type="domain" description="Riboflavin kinase" evidence="16">
    <location>
        <begin position="176"/>
        <end position="299"/>
    </location>
</feature>
<dbReference type="InterPro" id="IPR015865">
    <property type="entry name" value="Riboflavin_kinase_bac/euk"/>
</dbReference>
<keyword evidence="12" id="KW-0511">Multifunctional enzyme</keyword>
<evidence type="ECO:0000256" key="3">
    <source>
        <dbReference type="ARBA" id="ARBA00005201"/>
    </source>
</evidence>
<dbReference type="PIRSF" id="PIRSF004491">
    <property type="entry name" value="FAD_Synth"/>
    <property type="match status" value="1"/>
</dbReference>
<dbReference type="GO" id="GO:0008531">
    <property type="term" value="F:riboflavin kinase activity"/>
    <property type="evidence" value="ECO:0007669"/>
    <property type="project" value="UniProtKB-UniRule"/>
</dbReference>
<evidence type="ECO:0000256" key="4">
    <source>
        <dbReference type="ARBA" id="ARBA00022630"/>
    </source>
</evidence>
<dbReference type="NCBIfam" id="TIGR00083">
    <property type="entry name" value="ribF"/>
    <property type="match status" value="1"/>
</dbReference>
<evidence type="ECO:0000256" key="8">
    <source>
        <dbReference type="ARBA" id="ARBA00022741"/>
    </source>
</evidence>
<comment type="function">
    <text evidence="1">Catalyzes the phosphorylation of riboflavin to FMN followed by the adenylation of FMN to FAD.</text>
</comment>
<keyword evidence="4 15" id="KW-0285">Flavoprotein</keyword>
<dbReference type="FunFam" id="2.40.30.30:FF:000003">
    <property type="entry name" value="Riboflavin biosynthesis protein"/>
    <property type="match status" value="1"/>
</dbReference>
<dbReference type="InterPro" id="IPR002606">
    <property type="entry name" value="Riboflavin_kinase_bac"/>
</dbReference>
<reference evidence="17 18" key="1">
    <citation type="submission" date="2021-10" db="EMBL/GenBank/DDBJ databases">
        <title>Anaerobic single-cell dispensing facilitates the cultivation of human gut bacteria.</title>
        <authorList>
            <person name="Afrizal A."/>
        </authorList>
    </citation>
    <scope>NUCLEOTIDE SEQUENCE [LARGE SCALE GENOMIC DNA]</scope>
    <source>
        <strain evidence="17 18">CLA-AA-H232</strain>
    </source>
</reference>
<dbReference type="SMART" id="SM00904">
    <property type="entry name" value="Flavokinase"/>
    <property type="match status" value="1"/>
</dbReference>
<dbReference type="InterPro" id="IPR014729">
    <property type="entry name" value="Rossmann-like_a/b/a_fold"/>
</dbReference>
<dbReference type="Pfam" id="PF06574">
    <property type="entry name" value="FAD_syn"/>
    <property type="match status" value="1"/>
</dbReference>
<dbReference type="PANTHER" id="PTHR22749:SF6">
    <property type="entry name" value="RIBOFLAVIN KINASE"/>
    <property type="match status" value="1"/>
</dbReference>
<dbReference type="AlphaFoldDB" id="A0AAE3E114"/>
<evidence type="ECO:0000256" key="5">
    <source>
        <dbReference type="ARBA" id="ARBA00022643"/>
    </source>
</evidence>
<dbReference type="Gene3D" id="2.40.30.30">
    <property type="entry name" value="Riboflavin kinase-like"/>
    <property type="match status" value="1"/>
</dbReference>
<dbReference type="Proteomes" id="UP001198242">
    <property type="component" value="Unassembled WGS sequence"/>
</dbReference>
<evidence type="ECO:0000256" key="14">
    <source>
        <dbReference type="ARBA" id="ARBA00049494"/>
    </source>
</evidence>
<dbReference type="InterPro" id="IPR023468">
    <property type="entry name" value="Riboflavin_kinase"/>
</dbReference>
<comment type="pathway">
    <text evidence="3 15">Cofactor biosynthesis; FMN biosynthesis; FMN from riboflavin (ATP route): step 1/1.</text>
</comment>
<evidence type="ECO:0000313" key="18">
    <source>
        <dbReference type="Proteomes" id="UP001198242"/>
    </source>
</evidence>
<comment type="catalytic activity">
    <reaction evidence="13 15">
        <text>riboflavin + ATP = FMN + ADP + H(+)</text>
        <dbReference type="Rhea" id="RHEA:14357"/>
        <dbReference type="ChEBI" id="CHEBI:15378"/>
        <dbReference type="ChEBI" id="CHEBI:30616"/>
        <dbReference type="ChEBI" id="CHEBI:57986"/>
        <dbReference type="ChEBI" id="CHEBI:58210"/>
        <dbReference type="ChEBI" id="CHEBI:456216"/>
        <dbReference type="EC" id="2.7.1.26"/>
    </reaction>
</comment>
<keyword evidence="8 15" id="KW-0547">Nucleotide-binding</keyword>
<dbReference type="EMBL" id="JAJEQM010000019">
    <property type="protein sequence ID" value="MCC2211547.1"/>
    <property type="molecule type" value="Genomic_DNA"/>
</dbReference>
<evidence type="ECO:0000256" key="9">
    <source>
        <dbReference type="ARBA" id="ARBA00022777"/>
    </source>
</evidence>
<keyword evidence="18" id="KW-1185">Reference proteome</keyword>